<feature type="region of interest" description="Disordered" evidence="1">
    <location>
        <begin position="1"/>
        <end position="38"/>
    </location>
</feature>
<keyword evidence="2" id="KW-1185">Reference proteome</keyword>
<reference evidence="3" key="1">
    <citation type="submission" date="2016-11" db="UniProtKB">
        <authorList>
            <consortium name="WormBaseParasite"/>
        </authorList>
    </citation>
    <scope>IDENTIFICATION</scope>
</reference>
<dbReference type="WBParaSite" id="L893_g1038.t1">
    <property type="protein sequence ID" value="L893_g1038.t1"/>
    <property type="gene ID" value="L893_g1038"/>
</dbReference>
<accession>A0A1I7XWQ6</accession>
<evidence type="ECO:0000313" key="3">
    <source>
        <dbReference type="WBParaSite" id="L893_g1038.t1"/>
    </source>
</evidence>
<organism evidence="2 3">
    <name type="scientific">Steinernema glaseri</name>
    <dbReference type="NCBI Taxonomy" id="37863"/>
    <lineage>
        <taxon>Eukaryota</taxon>
        <taxon>Metazoa</taxon>
        <taxon>Ecdysozoa</taxon>
        <taxon>Nematoda</taxon>
        <taxon>Chromadorea</taxon>
        <taxon>Rhabditida</taxon>
        <taxon>Tylenchina</taxon>
        <taxon>Panagrolaimomorpha</taxon>
        <taxon>Strongyloidoidea</taxon>
        <taxon>Steinernematidae</taxon>
        <taxon>Steinernema</taxon>
    </lineage>
</organism>
<evidence type="ECO:0000313" key="2">
    <source>
        <dbReference type="Proteomes" id="UP000095287"/>
    </source>
</evidence>
<name>A0A1I7XWQ6_9BILA</name>
<dbReference type="AlphaFoldDB" id="A0A1I7XWQ6"/>
<evidence type="ECO:0000256" key="1">
    <source>
        <dbReference type="SAM" id="MobiDB-lite"/>
    </source>
</evidence>
<sequence length="314" mass="34712">MQTRLRRLGVPSRNEKQSDAAGGLRIREISAAPTDGDASERTKLIPRCYVFESVATDAATSSLHLPNPGDAPVGKDHDQQLSANEWCFKKHGRLGDARLKTPEDKGVRMNKRWNGGREMMWYMGLTRMVEQAMKGCIEHDEARSVRDLMQRARGAVESLGVALLYCNRGFSGGLGKAVAVGGALGRWCNKEFCTGGGINCDPDWTRKSRKLSQKVEPRAGGRFGTESESLGINLLVLATFLETKRLVFHILLNSKTEITAESRWNVSCNFSFSHISRSVKILDGNKLPLDSNISWMVAQKPDRQNAAGSYARRG</sequence>
<proteinExistence type="predicted"/>
<dbReference type="Proteomes" id="UP000095287">
    <property type="component" value="Unplaced"/>
</dbReference>
<protein>
    <submittedName>
        <fullName evidence="3">Uncharacterized protein</fullName>
    </submittedName>
</protein>